<evidence type="ECO:0000313" key="2">
    <source>
        <dbReference type="Proteomes" id="UP000694388"/>
    </source>
</evidence>
<reference evidence="1" key="1">
    <citation type="submission" date="2025-08" db="UniProtKB">
        <authorList>
            <consortium name="Ensembl"/>
        </authorList>
    </citation>
    <scope>IDENTIFICATION</scope>
</reference>
<proteinExistence type="predicted"/>
<dbReference type="OMA" id="MINDQLC"/>
<dbReference type="PANTHER" id="PTHR45913:SF5">
    <property type="entry name" value="GENERAL TRANSCRIPTION FACTOR II-I REPEAT DOMAIN-CONTAINING PROTEIN 2A-LIKE PROTEIN"/>
    <property type="match status" value="1"/>
</dbReference>
<accession>A0A8C4N5T9</accession>
<dbReference type="PANTHER" id="PTHR45913">
    <property type="entry name" value="EPM2A-INTERACTING PROTEIN 1"/>
    <property type="match status" value="1"/>
</dbReference>
<organism evidence="1 2">
    <name type="scientific">Eptatretus burgeri</name>
    <name type="common">Inshore hagfish</name>
    <dbReference type="NCBI Taxonomy" id="7764"/>
    <lineage>
        <taxon>Eukaryota</taxon>
        <taxon>Metazoa</taxon>
        <taxon>Chordata</taxon>
        <taxon>Craniata</taxon>
        <taxon>Vertebrata</taxon>
        <taxon>Cyclostomata</taxon>
        <taxon>Myxini</taxon>
        <taxon>Myxiniformes</taxon>
        <taxon>Myxinidae</taxon>
        <taxon>Eptatretinae</taxon>
        <taxon>Eptatretus</taxon>
    </lineage>
</organism>
<dbReference type="Ensembl" id="ENSEBUT00000002073.1">
    <property type="protein sequence ID" value="ENSEBUP00000001739.1"/>
    <property type="gene ID" value="ENSEBUG00000001433.1"/>
</dbReference>
<sequence>MENVCCLPERHLNELNIHLQGKDVLVPDLLASVKAFECKLRLCEHYLNYNKFTHFARLAELRPTPAACRRYAAALSELRGEFERRFKDVRACEKEFKLFSAPFDVDSVDVADDLQLELIECSESHRAKFALLSQMKFWHSLSASCAFLALVREALRLASLFWSTYSCEQLFSRMKLTKNKTRAHLTDAHLQDVLLLASSSIKPDIDSLSASKNNQPSH</sequence>
<dbReference type="GeneTree" id="ENSGT00940000163096"/>
<evidence type="ECO:0000313" key="1">
    <source>
        <dbReference type="Ensembl" id="ENSEBUP00000001739.1"/>
    </source>
</evidence>
<reference evidence="1" key="2">
    <citation type="submission" date="2025-09" db="UniProtKB">
        <authorList>
            <consortium name="Ensembl"/>
        </authorList>
    </citation>
    <scope>IDENTIFICATION</scope>
</reference>
<dbReference type="AlphaFoldDB" id="A0A8C4N5T9"/>
<dbReference type="Proteomes" id="UP000694388">
    <property type="component" value="Unplaced"/>
</dbReference>
<name>A0A8C4N5T9_EPTBU</name>
<evidence type="ECO:0008006" key="3">
    <source>
        <dbReference type="Google" id="ProtNLM"/>
    </source>
</evidence>
<protein>
    <recommendedName>
        <fullName evidence="3">HAT C-terminal dimerisation domain-containing protein</fullName>
    </recommendedName>
</protein>
<keyword evidence="2" id="KW-1185">Reference proteome</keyword>